<evidence type="ECO:0000256" key="2">
    <source>
        <dbReference type="PROSITE-ProRule" id="PRU00252"/>
    </source>
</evidence>
<keyword evidence="1 2" id="KW-0238">DNA-binding</keyword>
<evidence type="ECO:0000256" key="1">
    <source>
        <dbReference type="ARBA" id="ARBA00023125"/>
    </source>
</evidence>
<reference evidence="4 5" key="1">
    <citation type="submission" date="2021-01" db="EMBL/GenBank/DDBJ databases">
        <title>Whole genome shotgun sequence of Planobispora longispora NBRC 13918.</title>
        <authorList>
            <person name="Komaki H."/>
            <person name="Tamura T."/>
        </authorList>
    </citation>
    <scope>NUCLEOTIDE SEQUENCE [LARGE SCALE GENOMIC DNA]</scope>
    <source>
        <strain evidence="4 5">NBRC 13918</strain>
    </source>
</reference>
<dbReference type="PROSITE" id="PS50935">
    <property type="entry name" value="SSB"/>
    <property type="match status" value="1"/>
</dbReference>
<dbReference type="GO" id="GO:0003697">
    <property type="term" value="F:single-stranded DNA binding"/>
    <property type="evidence" value="ECO:0007669"/>
    <property type="project" value="InterPro"/>
</dbReference>
<evidence type="ECO:0000256" key="3">
    <source>
        <dbReference type="SAM" id="MobiDB-lite"/>
    </source>
</evidence>
<dbReference type="Gene3D" id="2.40.50.140">
    <property type="entry name" value="Nucleic acid-binding proteins"/>
    <property type="match status" value="1"/>
</dbReference>
<sequence>MDRNEVVLAGRLPDLVQIKTLQSGTRFGSWRLIVRRQQRGRGARVDTIPCVSFEPGVVQSVAEWLPDDVVEVVGSLRRRWWGSQGSKASGYEVEVRSVKRLERRVTTVLTGDGEPSTDSAAPAVPAPASPRPLRSLLSTFPAQRPSEADAGSEPATGSEDPAAAGAVPDPPPGDIPLVSSTDPVSSTGPGSRTDPVSSTRPAPDADPASGTDLAFFGDPDLRAGCGRPLLPEERAFPGEEAGDSPVPSIGGVTRG</sequence>
<name>A0A8J3W647_9ACTN</name>
<dbReference type="RefSeq" id="WP_203891749.1">
    <property type="nucleotide sequence ID" value="NZ_BOOH01000025.1"/>
</dbReference>
<protein>
    <recommendedName>
        <fullName evidence="6">Single-stranded DNA-binding protein</fullName>
    </recommendedName>
</protein>
<dbReference type="Pfam" id="PF00436">
    <property type="entry name" value="SSB"/>
    <property type="match status" value="1"/>
</dbReference>
<organism evidence="4 5">
    <name type="scientific">Planobispora longispora</name>
    <dbReference type="NCBI Taxonomy" id="28887"/>
    <lineage>
        <taxon>Bacteria</taxon>
        <taxon>Bacillati</taxon>
        <taxon>Actinomycetota</taxon>
        <taxon>Actinomycetes</taxon>
        <taxon>Streptosporangiales</taxon>
        <taxon>Streptosporangiaceae</taxon>
        <taxon>Planobispora</taxon>
    </lineage>
</organism>
<dbReference type="InterPro" id="IPR000424">
    <property type="entry name" value="Primosome_PriB/ssb"/>
</dbReference>
<gene>
    <name evidence="4" type="ORF">Plo01_35920</name>
</gene>
<keyword evidence="5" id="KW-1185">Reference proteome</keyword>
<dbReference type="EMBL" id="BOOH01000025">
    <property type="protein sequence ID" value="GIH77163.1"/>
    <property type="molecule type" value="Genomic_DNA"/>
</dbReference>
<feature type="compositionally biased region" description="Polar residues" evidence="3">
    <location>
        <begin position="178"/>
        <end position="200"/>
    </location>
</feature>
<evidence type="ECO:0000313" key="4">
    <source>
        <dbReference type="EMBL" id="GIH77163.1"/>
    </source>
</evidence>
<feature type="region of interest" description="Disordered" evidence="3">
    <location>
        <begin position="107"/>
        <end position="255"/>
    </location>
</feature>
<dbReference type="AlphaFoldDB" id="A0A8J3W647"/>
<proteinExistence type="predicted"/>
<evidence type="ECO:0000313" key="5">
    <source>
        <dbReference type="Proteomes" id="UP000616724"/>
    </source>
</evidence>
<comment type="caution">
    <text evidence="4">The sequence shown here is derived from an EMBL/GenBank/DDBJ whole genome shotgun (WGS) entry which is preliminary data.</text>
</comment>
<dbReference type="Proteomes" id="UP000616724">
    <property type="component" value="Unassembled WGS sequence"/>
</dbReference>
<dbReference type="SUPFAM" id="SSF50249">
    <property type="entry name" value="Nucleic acid-binding proteins"/>
    <property type="match status" value="1"/>
</dbReference>
<dbReference type="InterPro" id="IPR012340">
    <property type="entry name" value="NA-bd_OB-fold"/>
</dbReference>
<evidence type="ECO:0008006" key="6">
    <source>
        <dbReference type="Google" id="ProtNLM"/>
    </source>
</evidence>
<accession>A0A8J3W647</accession>